<accession>A0ACC2UVE5</accession>
<proteinExistence type="predicted"/>
<protein>
    <submittedName>
        <fullName evidence="1">Uncharacterized protein</fullName>
    </submittedName>
</protein>
<reference evidence="1" key="1">
    <citation type="submission" date="2023-04" db="EMBL/GenBank/DDBJ databases">
        <title>Draft Genome sequencing of Naganishia species isolated from polar environments using Oxford Nanopore Technology.</title>
        <authorList>
            <person name="Leo P."/>
            <person name="Venkateswaran K."/>
        </authorList>
    </citation>
    <scope>NUCLEOTIDE SEQUENCE</scope>
    <source>
        <strain evidence="1">MNA-CCFEE 5261</strain>
    </source>
</reference>
<comment type="caution">
    <text evidence="1">The sequence shown here is derived from an EMBL/GenBank/DDBJ whole genome shotgun (WGS) entry which is preliminary data.</text>
</comment>
<dbReference type="Proteomes" id="UP001241377">
    <property type="component" value="Unassembled WGS sequence"/>
</dbReference>
<gene>
    <name evidence="1" type="ORF">QFC19_009345</name>
</gene>
<sequence length="300" mass="33376">MPTPLPTRRLGSQGPQVSAIGFGTMGLSAFYGKVDTDEERFKVLDRAYELGELHWDSADIYGDSEDLLGKWFRRTGKRNEIFLTTKFANKVLGGAKREIDSSPEYCKEACEKSLKRLGVEYIDLYYCHRVDKKTPIEKTMQAMVELKAQGKIKYIGLSEVSAATLRRACAVAHVDAVQMEYSPFSLEVEQFGVLDACRELGVALVAYSPLAQALQEIARRKACTPGQLTLAWLLAQDPLVIPIPGTKKVEYLEENVRALDVVLTDDEEKEVRAVLERAGAQGGRYPEAMMSTLFADTVPL</sequence>
<keyword evidence="2" id="KW-1185">Reference proteome</keyword>
<dbReference type="EMBL" id="JASBWR010000159">
    <property type="protein sequence ID" value="KAJ9090919.1"/>
    <property type="molecule type" value="Genomic_DNA"/>
</dbReference>
<name>A0ACC2UVE5_9TREE</name>
<evidence type="ECO:0000313" key="1">
    <source>
        <dbReference type="EMBL" id="KAJ9090919.1"/>
    </source>
</evidence>
<evidence type="ECO:0000313" key="2">
    <source>
        <dbReference type="Proteomes" id="UP001241377"/>
    </source>
</evidence>
<organism evidence="1 2">
    <name type="scientific">Naganishia cerealis</name>
    <dbReference type="NCBI Taxonomy" id="610337"/>
    <lineage>
        <taxon>Eukaryota</taxon>
        <taxon>Fungi</taxon>
        <taxon>Dikarya</taxon>
        <taxon>Basidiomycota</taxon>
        <taxon>Agaricomycotina</taxon>
        <taxon>Tremellomycetes</taxon>
        <taxon>Filobasidiales</taxon>
        <taxon>Filobasidiaceae</taxon>
        <taxon>Naganishia</taxon>
    </lineage>
</organism>